<evidence type="ECO:0000256" key="1">
    <source>
        <dbReference type="SAM" id="MobiDB-lite"/>
    </source>
</evidence>
<feature type="region of interest" description="Disordered" evidence="1">
    <location>
        <begin position="25"/>
        <end position="45"/>
    </location>
</feature>
<sequence>MDLWVWRSGGPAGRWFVGLPGGVTAAAPAPEERGETGGGAVGGRRRGAEPYRILFASESAL</sequence>
<comment type="caution">
    <text evidence="2">The sequence shown here is derived from an EMBL/GenBank/DDBJ whole genome shotgun (WGS) entry which is preliminary data.</text>
</comment>
<protein>
    <submittedName>
        <fullName evidence="2">Uncharacterized protein</fullName>
    </submittedName>
</protein>
<name>A0A8J3RQT9_9ACTN</name>
<evidence type="ECO:0000313" key="3">
    <source>
        <dbReference type="Proteomes" id="UP000616724"/>
    </source>
</evidence>
<proteinExistence type="predicted"/>
<dbReference type="EMBL" id="BOOH01000070">
    <property type="protein sequence ID" value="GIH81206.1"/>
    <property type="molecule type" value="Genomic_DNA"/>
</dbReference>
<dbReference type="Proteomes" id="UP000616724">
    <property type="component" value="Unassembled WGS sequence"/>
</dbReference>
<dbReference type="AlphaFoldDB" id="A0A8J3RQT9"/>
<gene>
    <name evidence="2" type="ORF">Plo01_76350</name>
</gene>
<organism evidence="2 3">
    <name type="scientific">Planobispora longispora</name>
    <dbReference type="NCBI Taxonomy" id="28887"/>
    <lineage>
        <taxon>Bacteria</taxon>
        <taxon>Bacillati</taxon>
        <taxon>Actinomycetota</taxon>
        <taxon>Actinomycetes</taxon>
        <taxon>Streptosporangiales</taxon>
        <taxon>Streptosporangiaceae</taxon>
        <taxon>Planobispora</taxon>
    </lineage>
</organism>
<reference evidence="2 3" key="1">
    <citation type="submission" date="2021-01" db="EMBL/GenBank/DDBJ databases">
        <title>Whole genome shotgun sequence of Planobispora longispora NBRC 13918.</title>
        <authorList>
            <person name="Komaki H."/>
            <person name="Tamura T."/>
        </authorList>
    </citation>
    <scope>NUCLEOTIDE SEQUENCE [LARGE SCALE GENOMIC DNA]</scope>
    <source>
        <strain evidence="2 3">NBRC 13918</strain>
    </source>
</reference>
<evidence type="ECO:0000313" key="2">
    <source>
        <dbReference type="EMBL" id="GIH81206.1"/>
    </source>
</evidence>
<accession>A0A8J3RQT9</accession>
<keyword evidence="3" id="KW-1185">Reference proteome</keyword>